<dbReference type="Proteomes" id="UP000253759">
    <property type="component" value="Unassembled WGS sequence"/>
</dbReference>
<accession>A0A369W0K7</accession>
<dbReference type="Gene3D" id="3.40.50.300">
    <property type="entry name" value="P-loop containing nucleotide triphosphate hydrolases"/>
    <property type="match status" value="1"/>
</dbReference>
<protein>
    <recommendedName>
        <fullName evidence="13">Pyoverdine export ATP-binding/permease protein PvdT</fullName>
    </recommendedName>
</protein>
<dbReference type="EMBL" id="QQNH01000021">
    <property type="protein sequence ID" value="RDE08204.1"/>
    <property type="molecule type" value="Genomic_DNA"/>
</dbReference>
<dbReference type="InterPro" id="IPR003838">
    <property type="entry name" value="ABC3_permease_C"/>
</dbReference>
<evidence type="ECO:0000256" key="3">
    <source>
        <dbReference type="ARBA" id="ARBA00022475"/>
    </source>
</evidence>
<evidence type="ECO:0000256" key="9">
    <source>
        <dbReference type="ARBA" id="ARBA00022989"/>
    </source>
</evidence>
<dbReference type="CDD" id="cd03255">
    <property type="entry name" value="ABC_MJ0796_LolCDE_FtsE"/>
    <property type="match status" value="1"/>
</dbReference>
<dbReference type="PROSITE" id="PS00211">
    <property type="entry name" value="ABC_TRANSPORTER_1"/>
    <property type="match status" value="1"/>
</dbReference>
<dbReference type="InterPro" id="IPR017911">
    <property type="entry name" value="MacB-like_ATP-bd"/>
</dbReference>
<name>A0A369W0K7_9HYPH</name>
<evidence type="ECO:0000256" key="6">
    <source>
        <dbReference type="ARBA" id="ARBA00022741"/>
    </source>
</evidence>
<dbReference type="InterPro" id="IPR050250">
    <property type="entry name" value="Macrolide_Exporter_MacB"/>
</dbReference>
<evidence type="ECO:0000256" key="12">
    <source>
        <dbReference type="ARBA" id="ARBA00038388"/>
    </source>
</evidence>
<dbReference type="InterPro" id="IPR003593">
    <property type="entry name" value="AAA+_ATPase"/>
</dbReference>
<feature type="transmembrane region" description="Helical" evidence="14">
    <location>
        <begin position="573"/>
        <end position="595"/>
    </location>
</feature>
<dbReference type="OrthoDB" id="9802264at2"/>
<feature type="domain" description="ABC transporter" evidence="15">
    <location>
        <begin position="6"/>
        <end position="244"/>
    </location>
</feature>
<reference evidence="17" key="1">
    <citation type="submission" date="2018-07" db="EMBL/GenBank/DDBJ databases">
        <authorList>
            <person name="Liu B.-T."/>
            <person name="Du Z."/>
        </authorList>
    </citation>
    <scope>NUCLEOTIDE SEQUENCE [LARGE SCALE GENOMIC DNA]</scope>
    <source>
        <strain evidence="17">XYN52</strain>
    </source>
</reference>
<dbReference type="GO" id="GO:0005524">
    <property type="term" value="F:ATP binding"/>
    <property type="evidence" value="ECO:0007669"/>
    <property type="project" value="UniProtKB-KW"/>
</dbReference>
<evidence type="ECO:0000313" key="16">
    <source>
        <dbReference type="EMBL" id="RDE08204.1"/>
    </source>
</evidence>
<evidence type="ECO:0000256" key="7">
    <source>
        <dbReference type="ARBA" id="ARBA00022840"/>
    </source>
</evidence>
<keyword evidence="7" id="KW-0067">ATP-binding</keyword>
<dbReference type="SUPFAM" id="SSF52540">
    <property type="entry name" value="P-loop containing nucleoside triphosphate hydrolases"/>
    <property type="match status" value="1"/>
</dbReference>
<keyword evidence="8" id="KW-1278">Translocase</keyword>
<dbReference type="GO" id="GO:0005886">
    <property type="term" value="C:plasma membrane"/>
    <property type="evidence" value="ECO:0007669"/>
    <property type="project" value="UniProtKB-SubCell"/>
</dbReference>
<evidence type="ECO:0000256" key="8">
    <source>
        <dbReference type="ARBA" id="ARBA00022967"/>
    </source>
</evidence>
<proteinExistence type="inferred from homology"/>
<dbReference type="Pfam" id="PF02687">
    <property type="entry name" value="FtsX"/>
    <property type="match status" value="1"/>
</dbReference>
<dbReference type="InterPro" id="IPR003439">
    <property type="entry name" value="ABC_transporter-like_ATP-bd"/>
</dbReference>
<dbReference type="InterPro" id="IPR027417">
    <property type="entry name" value="P-loop_NTPase"/>
</dbReference>
<evidence type="ECO:0000259" key="15">
    <source>
        <dbReference type="PROSITE" id="PS50893"/>
    </source>
</evidence>
<dbReference type="Pfam" id="PF00005">
    <property type="entry name" value="ABC_tran"/>
    <property type="match status" value="1"/>
</dbReference>
<comment type="subcellular location">
    <subcellularLocation>
        <location evidence="1">Cell inner membrane</location>
        <topology evidence="1">Multi-pass membrane protein</topology>
    </subcellularLocation>
</comment>
<evidence type="ECO:0000256" key="11">
    <source>
        <dbReference type="ARBA" id="ARBA00023251"/>
    </source>
</evidence>
<keyword evidence="4" id="KW-0997">Cell inner membrane</keyword>
<evidence type="ECO:0000256" key="10">
    <source>
        <dbReference type="ARBA" id="ARBA00023136"/>
    </source>
</evidence>
<feature type="transmembrane region" description="Helical" evidence="14">
    <location>
        <begin position="610"/>
        <end position="632"/>
    </location>
</feature>
<dbReference type="GO" id="GO:0022857">
    <property type="term" value="F:transmembrane transporter activity"/>
    <property type="evidence" value="ECO:0007669"/>
    <property type="project" value="TreeGrafter"/>
</dbReference>
<keyword evidence="6" id="KW-0547">Nucleotide-binding</keyword>
<dbReference type="AlphaFoldDB" id="A0A369W0K7"/>
<keyword evidence="17" id="KW-1185">Reference proteome</keyword>
<keyword evidence="3" id="KW-1003">Cell membrane</keyword>
<dbReference type="Pfam" id="PF12704">
    <property type="entry name" value="MacB_PCD"/>
    <property type="match status" value="1"/>
</dbReference>
<dbReference type="GO" id="GO:0016887">
    <property type="term" value="F:ATP hydrolysis activity"/>
    <property type="evidence" value="ECO:0007669"/>
    <property type="project" value="InterPro"/>
</dbReference>
<organism evidence="16 17">
    <name type="scientific">Pelagibacterium lacus</name>
    <dbReference type="NCBI Taxonomy" id="2282655"/>
    <lineage>
        <taxon>Bacteria</taxon>
        <taxon>Pseudomonadati</taxon>
        <taxon>Pseudomonadota</taxon>
        <taxon>Alphaproteobacteria</taxon>
        <taxon>Hyphomicrobiales</taxon>
        <taxon>Devosiaceae</taxon>
        <taxon>Pelagibacterium</taxon>
    </lineage>
</organism>
<evidence type="ECO:0000256" key="2">
    <source>
        <dbReference type="ARBA" id="ARBA00022448"/>
    </source>
</evidence>
<comment type="caution">
    <text evidence="16">The sequence shown here is derived from an EMBL/GenBank/DDBJ whole genome shotgun (WGS) entry which is preliminary data.</text>
</comment>
<comment type="similarity">
    <text evidence="12">Belongs to the ABC transporter superfamily. Macrolide exporter (TC 3.A.1.122) family.</text>
</comment>
<evidence type="ECO:0000256" key="14">
    <source>
        <dbReference type="SAM" id="Phobius"/>
    </source>
</evidence>
<evidence type="ECO:0000256" key="5">
    <source>
        <dbReference type="ARBA" id="ARBA00022692"/>
    </source>
</evidence>
<evidence type="ECO:0000313" key="17">
    <source>
        <dbReference type="Proteomes" id="UP000253759"/>
    </source>
</evidence>
<dbReference type="SMART" id="SM00382">
    <property type="entry name" value="AAA"/>
    <property type="match status" value="1"/>
</dbReference>
<dbReference type="InterPro" id="IPR025857">
    <property type="entry name" value="MacB_PCD"/>
</dbReference>
<gene>
    <name evidence="16" type="primary">macB</name>
    <name evidence="16" type="ORF">DVH29_12705</name>
</gene>
<keyword evidence="10 14" id="KW-0472">Membrane</keyword>
<evidence type="ECO:0000256" key="4">
    <source>
        <dbReference type="ARBA" id="ARBA00022519"/>
    </source>
</evidence>
<dbReference type="GO" id="GO:0046677">
    <property type="term" value="P:response to antibiotic"/>
    <property type="evidence" value="ECO:0007669"/>
    <property type="project" value="UniProtKB-KW"/>
</dbReference>
<keyword evidence="9 14" id="KW-1133">Transmembrane helix</keyword>
<feature type="transmembrane region" description="Helical" evidence="14">
    <location>
        <begin position="274"/>
        <end position="294"/>
    </location>
</feature>
<keyword evidence="5 14" id="KW-0812">Transmembrane</keyword>
<dbReference type="PANTHER" id="PTHR30572">
    <property type="entry name" value="MEMBRANE COMPONENT OF TRANSPORTER-RELATED"/>
    <property type="match status" value="1"/>
</dbReference>
<dbReference type="PROSITE" id="PS50893">
    <property type="entry name" value="ABC_TRANSPORTER_2"/>
    <property type="match status" value="1"/>
</dbReference>
<keyword evidence="11" id="KW-0046">Antibiotic resistance</keyword>
<dbReference type="RefSeq" id="WP_114646561.1">
    <property type="nucleotide sequence ID" value="NZ_QQNH01000021.1"/>
</dbReference>
<dbReference type="GO" id="GO:0098796">
    <property type="term" value="C:membrane protein complex"/>
    <property type="evidence" value="ECO:0007669"/>
    <property type="project" value="UniProtKB-ARBA"/>
</dbReference>
<dbReference type="InterPro" id="IPR017871">
    <property type="entry name" value="ABC_transporter-like_CS"/>
</dbReference>
<keyword evidence="2" id="KW-0813">Transport</keyword>
<evidence type="ECO:0000256" key="1">
    <source>
        <dbReference type="ARBA" id="ARBA00004429"/>
    </source>
</evidence>
<evidence type="ECO:0000256" key="13">
    <source>
        <dbReference type="ARBA" id="ARBA00041199"/>
    </source>
</evidence>
<dbReference type="FunFam" id="3.40.50.300:FF:000032">
    <property type="entry name" value="Export ABC transporter ATP-binding protein"/>
    <property type="match status" value="1"/>
</dbReference>
<dbReference type="PANTHER" id="PTHR30572:SF14">
    <property type="entry name" value="MACROLIDE EXPORT ATP-BINDING_PERMEASE PROTEIN MACB"/>
    <property type="match status" value="1"/>
</dbReference>
<feature type="transmembrane region" description="Helical" evidence="14">
    <location>
        <begin position="522"/>
        <end position="546"/>
    </location>
</feature>
<sequence length="649" mass="69285">MSQPIISIRKLRREYQAGDEKLAVLKDVDLDVHAGEMVAIIGQSGSGKSTLMNVLGCLDDGWTGSYTFAGKDVRKLSADGLAELRREHFGFIFQRYQLLTELDAVENVEVPAVYAGADRKRRRQRAADLLTRLGLGERLSHKPSELSGGQQQRVSVARALMNGGEVILADEPTGALDSRSGTELMALLQELHGEGHTIIIVTHDPEIAAQCQRVVEIKDGVIISDTAKTAAVSGRAEQAAGLRRAPLWRGGIDRFGEAFSMAVRAMGAHRLRTFLTMLGIIIGIASVVSVVALGQGSQQQVLESISAIGTNTINIMPGTSAADRRAGNIRTLVPADAEALAAESFADSVTPQVSSSQRVGYRNVSANASVSGVGADYFRVNGRTFITGVTFNQTSVDTRSQEAILDETAAQTLFGDSRSALGQVIILGNVPVRVIGVIEDQTLGFGFGNQLNVWLPYTTVMSRMLGQRHLSAISVRLADTVDATEAENLITAILRQRHGVVDFTLQNTDTIRETIQSTTQTLTLLISAIALISLVVGGIGVMNIMLVSVSERTKEIGVRMAIGARQADIMQQFLIEAVLVCIIGGLAGVGLSFAFGQGLTALMPDARLDYSLSTIVAAFISSSLIGIVFGFMPARSAARLDPVDALARE</sequence>